<feature type="compositionally biased region" description="Gly residues" evidence="1">
    <location>
        <begin position="176"/>
        <end position="187"/>
    </location>
</feature>
<dbReference type="InterPro" id="IPR038507">
    <property type="entry name" value="YcnI-like_sf"/>
</dbReference>
<keyword evidence="2" id="KW-0472">Membrane</keyword>
<evidence type="ECO:0000256" key="1">
    <source>
        <dbReference type="SAM" id="MobiDB-lite"/>
    </source>
</evidence>
<accession>A0ABY7ZIB1</accession>
<protein>
    <submittedName>
        <fullName evidence="4">DUF1775 domain-containing protein</fullName>
    </submittedName>
</protein>
<evidence type="ECO:0000259" key="3">
    <source>
        <dbReference type="Pfam" id="PF07987"/>
    </source>
</evidence>
<feature type="transmembrane region" description="Helical" evidence="2">
    <location>
        <begin position="236"/>
        <end position="255"/>
    </location>
</feature>
<organism evidence="4 5">
    <name type="scientific">Micromonospora cathayae</name>
    <dbReference type="NCBI Taxonomy" id="3028804"/>
    <lineage>
        <taxon>Bacteria</taxon>
        <taxon>Bacillati</taxon>
        <taxon>Actinomycetota</taxon>
        <taxon>Actinomycetes</taxon>
        <taxon>Micromonosporales</taxon>
        <taxon>Micromonosporaceae</taxon>
        <taxon>Micromonospora</taxon>
    </lineage>
</organism>
<gene>
    <name evidence="4" type="ORF">PVK37_17240</name>
</gene>
<feature type="domain" description="YncI copper-binding" evidence="3">
    <location>
        <begin position="27"/>
        <end position="163"/>
    </location>
</feature>
<feature type="region of interest" description="Disordered" evidence="1">
    <location>
        <begin position="263"/>
        <end position="282"/>
    </location>
</feature>
<dbReference type="RefSeq" id="WP_275028454.1">
    <property type="nucleotide sequence ID" value="NZ_CP118615.1"/>
</dbReference>
<sequence>MSGLLTAGLAGALWLPGVAAAEVRTVPVEARQGDAVRLEFVVTEERPGVPTRQVEIRLPVDTPIAEVHPMSVPGWAPRISYRTLDRPVPGPHGGSVGTVTSAVTWTRATGSDGPARLALSMGPLPTADRISFEVLQTYSDGTVVRWGGPTGAGSSRPGPTLTLRPARSDGPTRPAGGHGTGNHGTGGQAPPAGVPAAGDEAPPAAGAGTGPEGGAVTGTGGTEAGAGTESTAGGGLLAAGLLAGLGFGVLGGWLGSRWRRLLPEIPAGPDRPEPADRPDPTG</sequence>
<keyword evidence="2" id="KW-0812">Transmembrane</keyword>
<dbReference type="Proteomes" id="UP001219605">
    <property type="component" value="Chromosome"/>
</dbReference>
<feature type="region of interest" description="Disordered" evidence="1">
    <location>
        <begin position="145"/>
        <end position="227"/>
    </location>
</feature>
<name>A0ABY7ZIB1_9ACTN</name>
<dbReference type="InterPro" id="IPR012533">
    <property type="entry name" value="YcnI-copper_dom"/>
</dbReference>
<evidence type="ECO:0000313" key="5">
    <source>
        <dbReference type="Proteomes" id="UP001219605"/>
    </source>
</evidence>
<dbReference type="Pfam" id="PF07987">
    <property type="entry name" value="DUF1775"/>
    <property type="match status" value="1"/>
</dbReference>
<feature type="compositionally biased region" description="Low complexity" evidence="1">
    <location>
        <begin position="188"/>
        <end position="206"/>
    </location>
</feature>
<feature type="compositionally biased region" description="Basic and acidic residues" evidence="1">
    <location>
        <begin position="270"/>
        <end position="282"/>
    </location>
</feature>
<keyword evidence="2" id="KW-1133">Transmembrane helix</keyword>
<dbReference type="EMBL" id="CP118615">
    <property type="protein sequence ID" value="WDZ82248.1"/>
    <property type="molecule type" value="Genomic_DNA"/>
</dbReference>
<proteinExistence type="predicted"/>
<dbReference type="Gene3D" id="2.60.40.2230">
    <property type="entry name" value="Uncharacterised protein YcnI-like PF07987, DUF1775"/>
    <property type="match status" value="1"/>
</dbReference>
<keyword evidence="5" id="KW-1185">Reference proteome</keyword>
<feature type="compositionally biased region" description="Gly residues" evidence="1">
    <location>
        <begin position="207"/>
        <end position="224"/>
    </location>
</feature>
<evidence type="ECO:0000313" key="4">
    <source>
        <dbReference type="EMBL" id="WDZ82248.1"/>
    </source>
</evidence>
<evidence type="ECO:0000256" key="2">
    <source>
        <dbReference type="SAM" id="Phobius"/>
    </source>
</evidence>
<reference evidence="4 5" key="1">
    <citation type="submission" date="2023-02" db="EMBL/GenBank/DDBJ databases">
        <authorList>
            <person name="Mo P."/>
        </authorList>
    </citation>
    <scope>NUCLEOTIDE SEQUENCE [LARGE SCALE GENOMIC DNA]</scope>
    <source>
        <strain evidence="4 5">HUAS 3</strain>
    </source>
</reference>